<dbReference type="Pfam" id="PF07969">
    <property type="entry name" value="Amidohydro_3"/>
    <property type="match status" value="1"/>
</dbReference>
<keyword evidence="3" id="KW-1185">Reference proteome</keyword>
<dbReference type="Gene3D" id="3.10.310.70">
    <property type="match status" value="1"/>
</dbReference>
<evidence type="ECO:0000259" key="1">
    <source>
        <dbReference type="Pfam" id="PF07969"/>
    </source>
</evidence>
<dbReference type="OrthoDB" id="3173428at2"/>
<dbReference type="InterPro" id="IPR013108">
    <property type="entry name" value="Amidohydro_3"/>
</dbReference>
<protein>
    <submittedName>
        <fullName evidence="2">Amidohydrolase</fullName>
    </submittedName>
</protein>
<dbReference type="InterPro" id="IPR033932">
    <property type="entry name" value="YtcJ-like"/>
</dbReference>
<dbReference type="Gene3D" id="2.30.40.10">
    <property type="entry name" value="Urease, subunit C, domain 1"/>
    <property type="match status" value="1"/>
</dbReference>
<dbReference type="Proteomes" id="UP000320095">
    <property type="component" value="Unassembled WGS sequence"/>
</dbReference>
<dbReference type="PANTHER" id="PTHR22642:SF2">
    <property type="entry name" value="PROTEIN LONG AFTER FAR-RED 3"/>
    <property type="match status" value="1"/>
</dbReference>
<dbReference type="GO" id="GO:0016810">
    <property type="term" value="F:hydrolase activity, acting on carbon-nitrogen (but not peptide) bonds"/>
    <property type="evidence" value="ECO:0007669"/>
    <property type="project" value="InterPro"/>
</dbReference>
<dbReference type="InterPro" id="IPR011059">
    <property type="entry name" value="Metal-dep_hydrolase_composite"/>
</dbReference>
<accession>A0A502EID3</accession>
<proteinExistence type="predicted"/>
<dbReference type="EMBL" id="RCZG01000001">
    <property type="protein sequence ID" value="TPG37455.1"/>
    <property type="molecule type" value="Genomic_DNA"/>
</dbReference>
<dbReference type="SUPFAM" id="SSF51338">
    <property type="entry name" value="Composite domain of metallo-dependent hydrolases"/>
    <property type="match status" value="1"/>
</dbReference>
<reference evidence="2 3" key="1">
    <citation type="journal article" date="2019" name="Environ. Microbiol.">
        <title>Species interactions and distinct microbial communities in high Arctic permafrost affected cryosols are associated with the CH4 and CO2 gas fluxes.</title>
        <authorList>
            <person name="Altshuler I."/>
            <person name="Hamel J."/>
            <person name="Turney S."/>
            <person name="Magnuson E."/>
            <person name="Levesque R."/>
            <person name="Greer C."/>
            <person name="Whyte L.G."/>
        </authorList>
    </citation>
    <scope>NUCLEOTIDE SEQUENCE [LARGE SCALE GENOMIC DNA]</scope>
    <source>
        <strain evidence="2 3">S5.20</strain>
    </source>
</reference>
<keyword evidence="2" id="KW-0378">Hydrolase</keyword>
<evidence type="ECO:0000313" key="3">
    <source>
        <dbReference type="Proteomes" id="UP000320095"/>
    </source>
</evidence>
<gene>
    <name evidence="2" type="ORF">EAH80_04865</name>
</gene>
<dbReference type="InterPro" id="IPR032466">
    <property type="entry name" value="Metal_Hydrolase"/>
</dbReference>
<organism evidence="2 3">
    <name type="scientific">Mycolicibacterium hodleri</name>
    <dbReference type="NCBI Taxonomy" id="49897"/>
    <lineage>
        <taxon>Bacteria</taxon>
        <taxon>Bacillati</taxon>
        <taxon>Actinomycetota</taxon>
        <taxon>Actinomycetes</taxon>
        <taxon>Mycobacteriales</taxon>
        <taxon>Mycobacteriaceae</taxon>
        <taxon>Mycolicibacterium</taxon>
    </lineage>
</organism>
<comment type="caution">
    <text evidence="2">The sequence shown here is derived from an EMBL/GenBank/DDBJ whole genome shotgun (WGS) entry which is preliminary data.</text>
</comment>
<sequence>MINDSAERIFRGGTILTMDDARPRVEAVAIGGGRILAVGDEAEVMSTRGDDTEVVELDGHTLMPSFIDAHGHFANAPQIIKWANVSGLPAGPVTCIADIQRVLAEFVAANSVSAGNWVLGYGYDVSNLSDGRQCTRDDLDAVLPDHPVMLIHSSNHGAVLNSKGFAAMGYDASTPTPPGGLILRTPGGNEPEGLIMETAFVPIFADLPQPSEQELLDTFDAAQQLYASKGTTTVQEGATHAKDLSLIRTAADQGRLYLDVVAVPLVLEVPKLVKEYFPDFTGGPMELPDRAAESFGTYRNRLKLQGIKCVVDGSPQGKTAFWTEPLLTPGPNGEADWCGQPVFPEELIQKMVKEIADAGIQIFCHCNGDAAIDVMIDACRAAGMTAGDDRRTVIIHSQFMRPDQLDDYVELGLSPSFFTVHAYFWGDLHKENLGQRRAYFLSPMASAVKAGLRCSNHNDFSVTPIDPMRMVWSAVARTSRSGEVMGPNERVEPWQALKALTIEAAWQIREEDSKGTLAEGKLADVVILDGDPTSVPTDRILDIAVVQTFKEGRSVYCA</sequence>
<name>A0A502EID3_9MYCO</name>
<evidence type="ECO:0000313" key="2">
    <source>
        <dbReference type="EMBL" id="TPG37455.1"/>
    </source>
</evidence>
<feature type="domain" description="Amidohydrolase 3" evidence="1">
    <location>
        <begin position="53"/>
        <end position="556"/>
    </location>
</feature>
<dbReference type="Gene3D" id="3.20.20.140">
    <property type="entry name" value="Metal-dependent hydrolases"/>
    <property type="match status" value="1"/>
</dbReference>
<dbReference type="CDD" id="cd01300">
    <property type="entry name" value="YtcJ_like"/>
    <property type="match status" value="1"/>
</dbReference>
<dbReference type="SUPFAM" id="SSF51556">
    <property type="entry name" value="Metallo-dependent hydrolases"/>
    <property type="match status" value="1"/>
</dbReference>
<dbReference type="PANTHER" id="PTHR22642">
    <property type="entry name" value="IMIDAZOLONEPROPIONASE"/>
    <property type="match status" value="1"/>
</dbReference>
<dbReference type="RefSeq" id="WP_140688334.1">
    <property type="nucleotide sequence ID" value="NZ_RCZG01000001.1"/>
</dbReference>
<dbReference type="AlphaFoldDB" id="A0A502EID3"/>